<dbReference type="Proteomes" id="UP001281761">
    <property type="component" value="Unassembled WGS sequence"/>
</dbReference>
<gene>
    <name evidence="1" type="ORF">BLNAU_4947</name>
</gene>
<accession>A0ABQ9Y8S3</accession>
<protein>
    <submittedName>
        <fullName evidence="1">Uncharacterized protein</fullName>
    </submittedName>
</protein>
<organism evidence="1 2">
    <name type="scientific">Blattamonas nauphoetae</name>
    <dbReference type="NCBI Taxonomy" id="2049346"/>
    <lineage>
        <taxon>Eukaryota</taxon>
        <taxon>Metamonada</taxon>
        <taxon>Preaxostyla</taxon>
        <taxon>Oxymonadida</taxon>
        <taxon>Blattamonas</taxon>
    </lineage>
</organism>
<proteinExistence type="predicted"/>
<evidence type="ECO:0000313" key="2">
    <source>
        <dbReference type="Proteomes" id="UP001281761"/>
    </source>
</evidence>
<reference evidence="1 2" key="1">
    <citation type="journal article" date="2022" name="bioRxiv">
        <title>Genomics of Preaxostyla Flagellates Illuminates Evolutionary Transitions and the Path Towards Mitochondrial Loss.</title>
        <authorList>
            <person name="Novak L.V.F."/>
            <person name="Treitli S.C."/>
            <person name="Pyrih J."/>
            <person name="Halakuc P."/>
            <person name="Pipaliya S.V."/>
            <person name="Vacek V."/>
            <person name="Brzon O."/>
            <person name="Soukal P."/>
            <person name="Eme L."/>
            <person name="Dacks J.B."/>
            <person name="Karnkowska A."/>
            <person name="Elias M."/>
            <person name="Hampl V."/>
        </authorList>
    </citation>
    <scope>NUCLEOTIDE SEQUENCE [LARGE SCALE GENOMIC DNA]</scope>
    <source>
        <strain evidence="1">NAU3</strain>
        <tissue evidence="1">Gut</tissue>
    </source>
</reference>
<comment type="caution">
    <text evidence="1">The sequence shown here is derived from an EMBL/GenBank/DDBJ whole genome shotgun (WGS) entry which is preliminary data.</text>
</comment>
<dbReference type="EMBL" id="JARBJD010000025">
    <property type="protein sequence ID" value="KAK2960064.1"/>
    <property type="molecule type" value="Genomic_DNA"/>
</dbReference>
<name>A0ABQ9Y8S3_9EUKA</name>
<sequence length="118" mass="13051">MTTIQAKIKNTAFVSDNSESLQGGLRMDQLKALTGPEYLSQHRDGDIPTVVPLTFRCANHLLNLAWGDSKEAISYESQLLSTMYKCTASFPTGTAVAIGSKLHLVCPTRWMDEIHPLR</sequence>
<evidence type="ECO:0000313" key="1">
    <source>
        <dbReference type="EMBL" id="KAK2960064.1"/>
    </source>
</evidence>
<keyword evidence="2" id="KW-1185">Reference proteome</keyword>